<organism evidence="1 2">
    <name type="scientific">Zeaxanthinibacter enoshimensis</name>
    <dbReference type="NCBI Taxonomy" id="392009"/>
    <lineage>
        <taxon>Bacteria</taxon>
        <taxon>Pseudomonadati</taxon>
        <taxon>Bacteroidota</taxon>
        <taxon>Flavobacteriia</taxon>
        <taxon>Flavobacteriales</taxon>
        <taxon>Flavobacteriaceae</taxon>
        <taxon>Zeaxanthinibacter</taxon>
    </lineage>
</organism>
<dbReference type="EMBL" id="SNYI01000002">
    <property type="protein sequence ID" value="TDQ30934.1"/>
    <property type="molecule type" value="Genomic_DNA"/>
</dbReference>
<evidence type="ECO:0000313" key="1">
    <source>
        <dbReference type="EMBL" id="TDQ30934.1"/>
    </source>
</evidence>
<accession>A0A4R6TJA3</accession>
<dbReference type="AlphaFoldDB" id="A0A4R6TJA3"/>
<evidence type="ECO:0000313" key="2">
    <source>
        <dbReference type="Proteomes" id="UP000295468"/>
    </source>
</evidence>
<protein>
    <recommendedName>
        <fullName evidence="3">Asparagine synthetase B</fullName>
    </recommendedName>
</protein>
<keyword evidence="2" id="KW-1185">Reference proteome</keyword>
<sequence length="452" mass="51414">MMFLSDIRRTTNTAVTLHKLPSKFISKFSLKRFAPVLFMLLFLLTAIKVSASVILIPMDAESQKDHLKAYGITYWVLTKQQKVQWLLNYRGGSFLLPDGERIRKECQIRGVSFEVLSDEMAQGILDGISSPAVNQEAVILEKAPKIAVYSPKDNQPWDDAVTMALTYAEIPYVTIYDEEVLGDKLVLYDWLHLHHEDFTGQYGKFYGAYRATPWYIEGKRQAEDLASRLGFSKVSQEKLAVALKIRNYVIGGGFMFAMCSATDSFDIALAAEGVDICEPMFDGDPSDPNYQKRIDYTKTFAFKDFILERNPLRYEFSSIDMTSQRQQVPKESDYFSLMDFSAKWDPVPTMLCQNHTSLVKGFMGQTTAFAREQIKPTVLVLGENRINGEARYIHGIKGKGFFTFYGGHDPEDYQHRVGDPKTALELHPNSPGYRLILNNVLFPAARKKKQKT</sequence>
<name>A0A4R6TJA3_9FLAO</name>
<gene>
    <name evidence="1" type="ORF">CLV82_1632</name>
</gene>
<comment type="caution">
    <text evidence="1">The sequence shown here is derived from an EMBL/GenBank/DDBJ whole genome shotgun (WGS) entry which is preliminary data.</text>
</comment>
<dbReference type="Proteomes" id="UP000295468">
    <property type="component" value="Unassembled WGS sequence"/>
</dbReference>
<reference evidence="1 2" key="1">
    <citation type="submission" date="2019-03" db="EMBL/GenBank/DDBJ databases">
        <title>Genomic Encyclopedia of Archaeal and Bacterial Type Strains, Phase II (KMG-II): from individual species to whole genera.</title>
        <authorList>
            <person name="Goeker M."/>
        </authorList>
    </citation>
    <scope>NUCLEOTIDE SEQUENCE [LARGE SCALE GENOMIC DNA]</scope>
    <source>
        <strain evidence="1 2">DSM 18435</strain>
    </source>
</reference>
<proteinExistence type="predicted"/>
<evidence type="ECO:0008006" key="3">
    <source>
        <dbReference type="Google" id="ProtNLM"/>
    </source>
</evidence>